<evidence type="ECO:0000313" key="3">
    <source>
        <dbReference type="Proteomes" id="UP000783742"/>
    </source>
</evidence>
<sequence>MKSFRVKFIGTLLILAVFVLAASGFGVFKFANLTREMYPMFENMYYPMLVLCELMVLSLIIAIVIGIFALFDYGKGEIFVNKMLLKLQLISLAFIGIFILSILAIIYTSFNLDGSITNILFFGVCIIAMLFAQVFLLLSDLIKEGIVLKEENELTI</sequence>
<dbReference type="Pfam" id="PF11188">
    <property type="entry name" value="DUF2975"/>
    <property type="match status" value="1"/>
</dbReference>
<dbReference type="EMBL" id="JAHLQO010000005">
    <property type="protein sequence ID" value="MBU5669790.1"/>
    <property type="molecule type" value="Genomic_DNA"/>
</dbReference>
<reference evidence="2 3" key="1">
    <citation type="submission" date="2021-06" db="EMBL/GenBank/DDBJ databases">
        <authorList>
            <person name="Sun Q."/>
            <person name="Li D."/>
        </authorList>
    </citation>
    <scope>NUCLEOTIDE SEQUENCE [LARGE SCALE GENOMIC DNA]</scope>
    <source>
        <strain evidence="2 3">MSJ-1</strain>
    </source>
</reference>
<keyword evidence="3" id="KW-1185">Reference proteome</keyword>
<dbReference type="RefSeq" id="WP_216549628.1">
    <property type="nucleotide sequence ID" value="NZ_JAHLQO010000005.1"/>
</dbReference>
<proteinExistence type="predicted"/>
<comment type="caution">
    <text evidence="2">The sequence shown here is derived from an EMBL/GenBank/DDBJ whole genome shotgun (WGS) entry which is preliminary data.</text>
</comment>
<organism evidence="2 3">
    <name type="scientific">Peptoniphilus ovalis</name>
    <dbReference type="NCBI Taxonomy" id="2841503"/>
    <lineage>
        <taxon>Bacteria</taxon>
        <taxon>Bacillati</taxon>
        <taxon>Bacillota</taxon>
        <taxon>Tissierellia</taxon>
        <taxon>Tissierellales</taxon>
        <taxon>Peptoniphilaceae</taxon>
        <taxon>Peptoniphilus</taxon>
    </lineage>
</organism>
<name>A0ABS6FHY9_9FIRM</name>
<keyword evidence="1" id="KW-1133">Transmembrane helix</keyword>
<keyword evidence="1" id="KW-0812">Transmembrane</keyword>
<feature type="transmembrane region" description="Helical" evidence="1">
    <location>
        <begin position="119"/>
        <end position="139"/>
    </location>
</feature>
<protein>
    <submittedName>
        <fullName evidence="2">DUF2975 domain-containing protein</fullName>
    </submittedName>
</protein>
<gene>
    <name evidence="2" type="ORF">KQI68_08070</name>
</gene>
<feature type="transmembrane region" description="Helical" evidence="1">
    <location>
        <begin position="48"/>
        <end position="71"/>
    </location>
</feature>
<keyword evidence="1" id="KW-0472">Membrane</keyword>
<accession>A0ABS6FHY9</accession>
<evidence type="ECO:0000313" key="2">
    <source>
        <dbReference type="EMBL" id="MBU5669790.1"/>
    </source>
</evidence>
<feature type="transmembrane region" description="Helical" evidence="1">
    <location>
        <begin position="83"/>
        <end position="107"/>
    </location>
</feature>
<evidence type="ECO:0000256" key="1">
    <source>
        <dbReference type="SAM" id="Phobius"/>
    </source>
</evidence>
<dbReference type="InterPro" id="IPR021354">
    <property type="entry name" value="DUF2975"/>
</dbReference>
<dbReference type="Proteomes" id="UP000783742">
    <property type="component" value="Unassembled WGS sequence"/>
</dbReference>